<keyword evidence="2" id="KW-0436">Ligase</keyword>
<dbReference type="GO" id="GO:0005737">
    <property type="term" value="C:cytoplasm"/>
    <property type="evidence" value="ECO:0007669"/>
    <property type="project" value="InterPro"/>
</dbReference>
<dbReference type="PANTHER" id="PTHR23090:SF9">
    <property type="entry name" value="GLUTAMINE-DEPENDENT NAD(+) SYNTHETASE"/>
    <property type="match status" value="1"/>
</dbReference>
<evidence type="ECO:0000256" key="2">
    <source>
        <dbReference type="ARBA" id="ARBA00022598"/>
    </source>
</evidence>
<dbReference type="Pfam" id="PF02540">
    <property type="entry name" value="NAD_synthase"/>
    <property type="match status" value="1"/>
</dbReference>
<dbReference type="GO" id="GO:0009435">
    <property type="term" value="P:NAD+ biosynthetic process"/>
    <property type="evidence" value="ECO:0007669"/>
    <property type="project" value="UniProtKB-UniPathway"/>
</dbReference>
<dbReference type="PANTHER" id="PTHR23090">
    <property type="entry name" value="NH 3 /GLUTAMINE-DEPENDENT NAD + SYNTHETASE"/>
    <property type="match status" value="1"/>
</dbReference>
<keyword evidence="5" id="KW-0520">NAD</keyword>
<dbReference type="AlphaFoldDB" id="X0Y9M0"/>
<evidence type="ECO:0000256" key="5">
    <source>
        <dbReference type="ARBA" id="ARBA00023027"/>
    </source>
</evidence>
<name>X0Y9M0_9ZZZZ</name>
<dbReference type="Gene3D" id="3.40.50.620">
    <property type="entry name" value="HUPs"/>
    <property type="match status" value="1"/>
</dbReference>
<keyword evidence="3" id="KW-0547">Nucleotide-binding</keyword>
<dbReference type="InterPro" id="IPR014729">
    <property type="entry name" value="Rossmann-like_a/b/a_fold"/>
</dbReference>
<comment type="caution">
    <text evidence="7">The sequence shown here is derived from an EMBL/GenBank/DDBJ whole genome shotgun (WGS) entry which is preliminary data.</text>
</comment>
<reference evidence="7" key="1">
    <citation type="journal article" date="2014" name="Front. Microbiol.">
        <title>High frequency of phylogenetically diverse reductive dehalogenase-homologous genes in deep subseafloor sedimentary metagenomes.</title>
        <authorList>
            <person name="Kawai M."/>
            <person name="Futagami T."/>
            <person name="Toyoda A."/>
            <person name="Takaki Y."/>
            <person name="Nishi S."/>
            <person name="Hori S."/>
            <person name="Arai W."/>
            <person name="Tsubouchi T."/>
            <person name="Morono Y."/>
            <person name="Uchiyama I."/>
            <person name="Ito T."/>
            <person name="Fujiyama A."/>
            <person name="Inagaki F."/>
            <person name="Takami H."/>
        </authorList>
    </citation>
    <scope>NUCLEOTIDE SEQUENCE</scope>
    <source>
        <strain evidence="7">Expedition CK06-06</strain>
    </source>
</reference>
<protein>
    <recommendedName>
        <fullName evidence="6">NAD/GMP synthase domain-containing protein</fullName>
    </recommendedName>
</protein>
<dbReference type="InterPro" id="IPR003694">
    <property type="entry name" value="NAD_synthase"/>
</dbReference>
<evidence type="ECO:0000256" key="4">
    <source>
        <dbReference type="ARBA" id="ARBA00022840"/>
    </source>
</evidence>
<sequence length="140" mass="15213">MKTSERISSWIRERVEEAGVRGVVLGMSGGIDSSVVAVLAKRGVGDKVLGLIMPCHSEPSDVEQAGQVAAEFGIETEYVDLTPVFDRLLEALPPGDRVAAGNLKARLRMATLYYFANSIHYLVMGTGNKSEIMVGYMTKY</sequence>
<feature type="non-terminal residue" evidence="7">
    <location>
        <position position="140"/>
    </location>
</feature>
<comment type="pathway">
    <text evidence="1">Cofactor biosynthesis; NAD(+) biosynthesis.</text>
</comment>
<keyword evidence="4" id="KW-0067">ATP-binding</keyword>
<dbReference type="CDD" id="cd00553">
    <property type="entry name" value="NAD_synthase"/>
    <property type="match status" value="1"/>
</dbReference>
<proteinExistence type="predicted"/>
<dbReference type="NCBIfam" id="TIGR00552">
    <property type="entry name" value="nadE"/>
    <property type="match status" value="1"/>
</dbReference>
<dbReference type="SUPFAM" id="SSF52402">
    <property type="entry name" value="Adenine nucleotide alpha hydrolases-like"/>
    <property type="match status" value="1"/>
</dbReference>
<feature type="domain" description="NAD/GMP synthase" evidence="6">
    <location>
        <begin position="5"/>
        <end position="140"/>
    </location>
</feature>
<organism evidence="7">
    <name type="scientific">marine sediment metagenome</name>
    <dbReference type="NCBI Taxonomy" id="412755"/>
    <lineage>
        <taxon>unclassified sequences</taxon>
        <taxon>metagenomes</taxon>
        <taxon>ecological metagenomes</taxon>
    </lineage>
</organism>
<evidence type="ECO:0000313" key="7">
    <source>
        <dbReference type="EMBL" id="GAG33561.1"/>
    </source>
</evidence>
<gene>
    <name evidence="7" type="ORF">S01H1_66810</name>
</gene>
<evidence type="ECO:0000256" key="3">
    <source>
        <dbReference type="ARBA" id="ARBA00022741"/>
    </source>
</evidence>
<evidence type="ECO:0000256" key="1">
    <source>
        <dbReference type="ARBA" id="ARBA00004790"/>
    </source>
</evidence>
<accession>X0Y9M0</accession>
<dbReference type="InterPro" id="IPR022310">
    <property type="entry name" value="NAD/GMP_synthase"/>
</dbReference>
<dbReference type="UniPathway" id="UPA00253"/>
<evidence type="ECO:0000259" key="6">
    <source>
        <dbReference type="Pfam" id="PF02540"/>
    </source>
</evidence>
<dbReference type="GO" id="GO:0004359">
    <property type="term" value="F:glutaminase activity"/>
    <property type="evidence" value="ECO:0007669"/>
    <property type="project" value="InterPro"/>
</dbReference>
<dbReference type="EMBL" id="BARS01044194">
    <property type="protein sequence ID" value="GAG33561.1"/>
    <property type="molecule type" value="Genomic_DNA"/>
</dbReference>
<dbReference type="GO" id="GO:0003952">
    <property type="term" value="F:NAD+ synthase (glutamine-hydrolyzing) activity"/>
    <property type="evidence" value="ECO:0007669"/>
    <property type="project" value="InterPro"/>
</dbReference>
<dbReference type="GO" id="GO:0005524">
    <property type="term" value="F:ATP binding"/>
    <property type="evidence" value="ECO:0007669"/>
    <property type="project" value="UniProtKB-KW"/>
</dbReference>